<dbReference type="InterPro" id="IPR036779">
    <property type="entry name" value="LysM_dom_sf"/>
</dbReference>
<dbReference type="InterPro" id="IPR011055">
    <property type="entry name" value="Dup_hybrid_motif"/>
</dbReference>
<dbReference type="SUPFAM" id="SSF51261">
    <property type="entry name" value="Duplicated hybrid motif"/>
    <property type="match status" value="1"/>
</dbReference>
<dbReference type="Gene3D" id="3.10.350.10">
    <property type="entry name" value="LysM domain"/>
    <property type="match status" value="1"/>
</dbReference>
<dbReference type="KEGG" id="samy:DB32_001880"/>
<dbReference type="Proteomes" id="UP000034883">
    <property type="component" value="Chromosome"/>
</dbReference>
<evidence type="ECO:0000259" key="2">
    <source>
        <dbReference type="PROSITE" id="PS51782"/>
    </source>
</evidence>
<dbReference type="InterPro" id="IPR016047">
    <property type="entry name" value="M23ase_b-sheet_dom"/>
</dbReference>
<dbReference type="AlphaFoldDB" id="A0A0F6W104"/>
<sequence>MSRGRAFVRRQVRMIRRWALVLAMWLAVPGMTQAQPRPRTYVVREGDTLARIARRHRSSVEAIREANRLRGDAVRAGQELIVPREGEDPRALRSSRGATPARETPAQREARGRARRIGLGTVRAGQSLLVRAPERRWVAAAGEGPRLSGTLRLPVDRGRLIRGWGSGEGGYHLAIDIRGRVGATIRAAERGIVAYAGDGLSGYGNFVILVHPNGWVTAYAHNRENLVVAGQVVRRGEAIARLGNTGTSQSPHLHFVLVDGGAHCDAVPLFDPPIARSVTSAVWRDERPESVQCLRRSERPHPSHAEEDDERADEP</sequence>
<dbReference type="GO" id="GO:0004222">
    <property type="term" value="F:metalloendopeptidase activity"/>
    <property type="evidence" value="ECO:0007669"/>
    <property type="project" value="TreeGrafter"/>
</dbReference>
<proteinExistence type="predicted"/>
<gene>
    <name evidence="3" type="ORF">DB32_001880</name>
</gene>
<dbReference type="InterPro" id="IPR018392">
    <property type="entry name" value="LysM"/>
</dbReference>
<dbReference type="PANTHER" id="PTHR21666">
    <property type="entry name" value="PEPTIDASE-RELATED"/>
    <property type="match status" value="1"/>
</dbReference>
<feature type="compositionally biased region" description="Acidic residues" evidence="1">
    <location>
        <begin position="306"/>
        <end position="315"/>
    </location>
</feature>
<keyword evidence="4" id="KW-1185">Reference proteome</keyword>
<dbReference type="EMBL" id="CP011125">
    <property type="protein sequence ID" value="AKF04731.1"/>
    <property type="molecule type" value="Genomic_DNA"/>
</dbReference>
<organism evidence="3 4">
    <name type="scientific">Sandaracinus amylolyticus</name>
    <dbReference type="NCBI Taxonomy" id="927083"/>
    <lineage>
        <taxon>Bacteria</taxon>
        <taxon>Pseudomonadati</taxon>
        <taxon>Myxococcota</taxon>
        <taxon>Polyangia</taxon>
        <taxon>Polyangiales</taxon>
        <taxon>Sandaracinaceae</taxon>
        <taxon>Sandaracinus</taxon>
    </lineage>
</organism>
<evidence type="ECO:0000313" key="4">
    <source>
        <dbReference type="Proteomes" id="UP000034883"/>
    </source>
</evidence>
<dbReference type="SMART" id="SM00257">
    <property type="entry name" value="LysM"/>
    <property type="match status" value="1"/>
</dbReference>
<dbReference type="PANTHER" id="PTHR21666:SF270">
    <property type="entry name" value="MUREIN HYDROLASE ACTIVATOR ENVC"/>
    <property type="match status" value="1"/>
</dbReference>
<dbReference type="Gene3D" id="2.70.70.10">
    <property type="entry name" value="Glucose Permease (Domain IIA)"/>
    <property type="match status" value="1"/>
</dbReference>
<dbReference type="InterPro" id="IPR050570">
    <property type="entry name" value="Cell_wall_metabolism_enzyme"/>
</dbReference>
<dbReference type="Pfam" id="PF01476">
    <property type="entry name" value="LysM"/>
    <property type="match status" value="1"/>
</dbReference>
<feature type="domain" description="LysM" evidence="2">
    <location>
        <begin position="39"/>
        <end position="82"/>
    </location>
</feature>
<reference evidence="3 4" key="1">
    <citation type="submission" date="2015-03" db="EMBL/GenBank/DDBJ databases">
        <title>Genome assembly of Sandaracinus amylolyticus DSM 53668.</title>
        <authorList>
            <person name="Sharma G."/>
            <person name="Subramanian S."/>
        </authorList>
    </citation>
    <scope>NUCLEOTIDE SEQUENCE [LARGE SCALE GENOMIC DNA]</scope>
    <source>
        <strain evidence="3 4">DSM 53668</strain>
    </source>
</reference>
<evidence type="ECO:0000256" key="1">
    <source>
        <dbReference type="SAM" id="MobiDB-lite"/>
    </source>
</evidence>
<dbReference type="PROSITE" id="PS51782">
    <property type="entry name" value="LYSM"/>
    <property type="match status" value="1"/>
</dbReference>
<name>A0A0F6W104_9BACT</name>
<evidence type="ECO:0000313" key="3">
    <source>
        <dbReference type="EMBL" id="AKF04731.1"/>
    </source>
</evidence>
<dbReference type="SUPFAM" id="SSF54106">
    <property type="entry name" value="LysM domain"/>
    <property type="match status" value="1"/>
</dbReference>
<feature type="region of interest" description="Disordered" evidence="1">
    <location>
        <begin position="84"/>
        <end position="114"/>
    </location>
</feature>
<accession>A0A0F6W104</accession>
<protein>
    <submittedName>
        <fullName evidence="3">Peptidase M23B</fullName>
    </submittedName>
</protein>
<dbReference type="STRING" id="927083.DB32_001880"/>
<dbReference type="Pfam" id="PF01551">
    <property type="entry name" value="Peptidase_M23"/>
    <property type="match status" value="1"/>
</dbReference>
<dbReference type="CDD" id="cd00118">
    <property type="entry name" value="LysM"/>
    <property type="match status" value="1"/>
</dbReference>
<feature type="compositionally biased region" description="Basic and acidic residues" evidence="1">
    <location>
        <begin position="287"/>
        <end position="305"/>
    </location>
</feature>
<feature type="region of interest" description="Disordered" evidence="1">
    <location>
        <begin position="287"/>
        <end position="315"/>
    </location>
</feature>
<dbReference type="CDD" id="cd12797">
    <property type="entry name" value="M23_peptidase"/>
    <property type="match status" value="1"/>
</dbReference>